<dbReference type="AlphaFoldDB" id="A0AAC9W3T5"/>
<dbReference type="InterPro" id="IPR013011">
    <property type="entry name" value="PTS_EIIB_2"/>
</dbReference>
<evidence type="ECO:0000313" key="3">
    <source>
        <dbReference type="EMBL" id="ARD67000.1"/>
    </source>
</evidence>
<dbReference type="Gene3D" id="3.40.50.2300">
    <property type="match status" value="1"/>
</dbReference>
<dbReference type="EMBL" id="CP019962">
    <property type="protein sequence ID" value="ARD67000.1"/>
    <property type="molecule type" value="Genomic_DNA"/>
</dbReference>
<dbReference type="InterPro" id="IPR003501">
    <property type="entry name" value="PTS_EIIB_2/3"/>
</dbReference>
<dbReference type="Proteomes" id="UP000192391">
    <property type="component" value="Chromosome"/>
</dbReference>
<dbReference type="InterPro" id="IPR036095">
    <property type="entry name" value="PTS_EIIB-like_sf"/>
</dbReference>
<proteinExistence type="predicted"/>
<feature type="domain" description="PTS EIIB type-2" evidence="2">
    <location>
        <begin position="2"/>
        <end position="91"/>
    </location>
</feature>
<keyword evidence="1" id="KW-0808">Transferase</keyword>
<dbReference type="PROSITE" id="PS51099">
    <property type="entry name" value="PTS_EIIB_TYPE_2"/>
    <property type="match status" value="1"/>
</dbReference>
<name>A0AAC9W3T5_EUBLI</name>
<dbReference type="GO" id="GO:0009401">
    <property type="term" value="P:phosphoenolpyruvate-dependent sugar phosphotransferase system"/>
    <property type="evidence" value="ECO:0007669"/>
    <property type="project" value="InterPro"/>
</dbReference>
<sequence>MKKVIVACGTGMATSSIISEKVREILDKNDIQYTLSQVQLSELEMYKGADLFITSMKLQEDYGLPVVVGTPFLIGIGEDEAAQKILDILKN</sequence>
<organism evidence="3 4">
    <name type="scientific">Eubacterium limosum</name>
    <dbReference type="NCBI Taxonomy" id="1736"/>
    <lineage>
        <taxon>Bacteria</taxon>
        <taxon>Bacillati</taxon>
        <taxon>Bacillota</taxon>
        <taxon>Clostridia</taxon>
        <taxon>Eubacteriales</taxon>
        <taxon>Eubacteriaceae</taxon>
        <taxon>Eubacterium</taxon>
    </lineage>
</organism>
<dbReference type="CDD" id="cd05566">
    <property type="entry name" value="PTS_IIB_galactitol"/>
    <property type="match status" value="1"/>
</dbReference>
<evidence type="ECO:0000313" key="4">
    <source>
        <dbReference type="Proteomes" id="UP000192391"/>
    </source>
</evidence>
<dbReference type="GO" id="GO:0008982">
    <property type="term" value="F:protein-N(PI)-phosphohistidine-sugar phosphotransferase activity"/>
    <property type="evidence" value="ECO:0007669"/>
    <property type="project" value="InterPro"/>
</dbReference>
<evidence type="ECO:0000256" key="1">
    <source>
        <dbReference type="ARBA" id="ARBA00022679"/>
    </source>
</evidence>
<accession>A0AAC9W3T5</accession>
<dbReference type="SUPFAM" id="SSF52794">
    <property type="entry name" value="PTS system IIB component-like"/>
    <property type="match status" value="1"/>
</dbReference>
<dbReference type="RefSeq" id="WP_013380183.1">
    <property type="nucleotide sequence ID" value="NZ_CP019962.1"/>
</dbReference>
<dbReference type="Pfam" id="PF02302">
    <property type="entry name" value="PTS_IIB"/>
    <property type="match status" value="1"/>
</dbReference>
<dbReference type="GeneID" id="68363046"/>
<evidence type="ECO:0000259" key="2">
    <source>
        <dbReference type="PROSITE" id="PS51099"/>
    </source>
</evidence>
<reference evidence="4" key="1">
    <citation type="journal article" date="2017" name="Sci. Rep.">
        <title>Determination of the Genome and Primary Transcriptome of Syngas Fermenting Eubacterium limosum ATCC 8486.</title>
        <authorList>
            <person name="Song Y."/>
            <person name="Shin J."/>
            <person name="Jeong Y."/>
            <person name="Jin S."/>
            <person name="Lee J.K."/>
            <person name="Kim D.R."/>
            <person name="Kim S.C."/>
            <person name="Cho S."/>
            <person name="Cho B.K."/>
        </authorList>
    </citation>
    <scope>NUCLEOTIDE SEQUENCE [LARGE SCALE GENOMIC DNA]</scope>
    <source>
        <strain evidence="4">ATCC 8486</strain>
    </source>
</reference>
<protein>
    <submittedName>
        <fullName evidence="3">PTS galactitol transporter subunit IIB</fullName>
    </submittedName>
</protein>
<dbReference type="KEGG" id="elim:B2M23_16325"/>
<gene>
    <name evidence="3" type="ORF">B2M23_16325</name>
</gene>